<dbReference type="Pfam" id="PF01039">
    <property type="entry name" value="Carboxyl_trans"/>
    <property type="match status" value="1"/>
</dbReference>
<dbReference type="Gene3D" id="3.90.226.10">
    <property type="entry name" value="2-enoyl-CoA Hydratase, Chain A, domain 1"/>
    <property type="match status" value="1"/>
</dbReference>
<gene>
    <name evidence="3" type="ORF">GCM10010446_20880</name>
</gene>
<dbReference type="Proteomes" id="UP001500403">
    <property type="component" value="Unassembled WGS sequence"/>
</dbReference>
<reference evidence="3 4" key="1">
    <citation type="journal article" date="2019" name="Int. J. Syst. Evol. Microbiol.">
        <title>The Global Catalogue of Microorganisms (GCM) 10K type strain sequencing project: providing services to taxonomists for standard genome sequencing and annotation.</title>
        <authorList>
            <consortium name="The Broad Institute Genomics Platform"/>
            <consortium name="The Broad Institute Genome Sequencing Center for Infectious Disease"/>
            <person name="Wu L."/>
            <person name="Ma J."/>
        </authorList>
    </citation>
    <scope>NUCLEOTIDE SEQUENCE [LARGE SCALE GENOMIC DNA]</scope>
    <source>
        <strain evidence="3 4">JCM 9088</strain>
    </source>
</reference>
<organism evidence="3 4">
    <name type="scientific">Streptomyces enissocaesilis</name>
    <dbReference type="NCBI Taxonomy" id="332589"/>
    <lineage>
        <taxon>Bacteria</taxon>
        <taxon>Bacillati</taxon>
        <taxon>Actinomycetota</taxon>
        <taxon>Actinomycetes</taxon>
        <taxon>Kitasatosporales</taxon>
        <taxon>Streptomycetaceae</taxon>
        <taxon>Streptomyces</taxon>
        <taxon>Streptomyces rochei group</taxon>
    </lineage>
</organism>
<proteinExistence type="predicted"/>
<evidence type="ECO:0000256" key="1">
    <source>
        <dbReference type="SAM" id="MobiDB-lite"/>
    </source>
</evidence>
<dbReference type="EMBL" id="BAAAUD010000020">
    <property type="protein sequence ID" value="GAA2935637.1"/>
    <property type="molecule type" value="Genomic_DNA"/>
</dbReference>
<evidence type="ECO:0000259" key="2">
    <source>
        <dbReference type="Pfam" id="PF01039"/>
    </source>
</evidence>
<feature type="region of interest" description="Disordered" evidence="1">
    <location>
        <begin position="102"/>
        <end position="150"/>
    </location>
</feature>
<feature type="compositionally biased region" description="Basic and acidic residues" evidence="1">
    <location>
        <begin position="20"/>
        <end position="36"/>
    </location>
</feature>
<dbReference type="InterPro" id="IPR029045">
    <property type="entry name" value="ClpP/crotonase-like_dom_sf"/>
</dbReference>
<evidence type="ECO:0000313" key="3">
    <source>
        <dbReference type="EMBL" id="GAA2935637.1"/>
    </source>
</evidence>
<comment type="caution">
    <text evidence="3">The sequence shown here is derived from an EMBL/GenBank/DDBJ whole genome shotgun (WGS) entry which is preliminary data.</text>
</comment>
<feature type="region of interest" description="Disordered" evidence="1">
    <location>
        <begin position="1"/>
        <end position="36"/>
    </location>
</feature>
<feature type="compositionally biased region" description="Basic and acidic residues" evidence="1">
    <location>
        <begin position="141"/>
        <end position="150"/>
    </location>
</feature>
<evidence type="ECO:0000313" key="4">
    <source>
        <dbReference type="Proteomes" id="UP001500403"/>
    </source>
</evidence>
<dbReference type="SUPFAM" id="SSF52096">
    <property type="entry name" value="ClpP/crotonase"/>
    <property type="match status" value="1"/>
</dbReference>
<dbReference type="RefSeq" id="WP_344493702.1">
    <property type="nucleotide sequence ID" value="NZ_BAAAUD010000020.1"/>
</dbReference>
<name>A0ABN3X532_9ACTN</name>
<keyword evidence="4" id="KW-1185">Reference proteome</keyword>
<protein>
    <recommendedName>
        <fullName evidence="2">Acetyl-coenzyme A carboxylase carboxyl transferase subunit beta domain-containing protein</fullName>
    </recommendedName>
</protein>
<feature type="domain" description="Acetyl-coenzyme A carboxylase carboxyl transferase subunit beta" evidence="2">
    <location>
        <begin position="8"/>
        <end position="107"/>
    </location>
</feature>
<dbReference type="InterPro" id="IPR034733">
    <property type="entry name" value="AcCoA_carboxyl_beta"/>
</dbReference>
<accession>A0ABN3X532</accession>
<sequence length="150" mass="15451">MRTAAPVRTEGRPAGPIAGDPERPGGATDRDAADRAARLPQLCDAFGPPGVSLRDSSGLMVGPDSERTAAVGHFSRILVTGAPPGVPVVCLIPREAYGDGVTAAGGARSSPPGERRVTGPSHTPPFPRGALDASMPFDSIRTVRETEHHT</sequence>